<dbReference type="KEGG" id="hazt:108676840"/>
<evidence type="ECO:0000256" key="2">
    <source>
        <dbReference type="PROSITE-ProRule" id="PRU00042"/>
    </source>
</evidence>
<feature type="region of interest" description="Disordered" evidence="3">
    <location>
        <begin position="726"/>
        <end position="776"/>
    </location>
</feature>
<evidence type="ECO:0000256" key="4">
    <source>
        <dbReference type="SAM" id="SignalP"/>
    </source>
</evidence>
<feature type="chain" id="PRO_5038068285" evidence="4">
    <location>
        <begin position="20"/>
        <end position="776"/>
    </location>
</feature>
<dbReference type="AlphaFoldDB" id="A0A979FLY5"/>
<dbReference type="PANTHER" id="PTHR23110:SF98">
    <property type="entry name" value="PRE-LOLA-G, ISOFORM C-RELATED"/>
    <property type="match status" value="1"/>
</dbReference>
<dbReference type="InterPro" id="IPR013087">
    <property type="entry name" value="Znf_C2H2_type"/>
</dbReference>
<dbReference type="InterPro" id="IPR011333">
    <property type="entry name" value="SKP1/BTB/POZ_sf"/>
</dbReference>
<dbReference type="GeneID" id="108676840"/>
<feature type="region of interest" description="Disordered" evidence="3">
    <location>
        <begin position="157"/>
        <end position="264"/>
    </location>
</feature>
<gene>
    <name evidence="8" type="primary">LOC108676840</name>
</gene>
<organism evidence="7 8">
    <name type="scientific">Hyalella azteca</name>
    <name type="common">Amphipod</name>
    <dbReference type="NCBI Taxonomy" id="294128"/>
    <lineage>
        <taxon>Eukaryota</taxon>
        <taxon>Metazoa</taxon>
        <taxon>Ecdysozoa</taxon>
        <taxon>Arthropoda</taxon>
        <taxon>Crustacea</taxon>
        <taxon>Multicrustacea</taxon>
        <taxon>Malacostraca</taxon>
        <taxon>Eumalacostraca</taxon>
        <taxon>Peracarida</taxon>
        <taxon>Amphipoda</taxon>
        <taxon>Senticaudata</taxon>
        <taxon>Talitrida</taxon>
        <taxon>Talitroidea</taxon>
        <taxon>Hyalellidae</taxon>
        <taxon>Hyalella</taxon>
    </lineage>
</organism>
<dbReference type="Proteomes" id="UP000694843">
    <property type="component" value="Unplaced"/>
</dbReference>
<dbReference type="OrthoDB" id="10261408at2759"/>
<dbReference type="SMART" id="SM00225">
    <property type="entry name" value="BTB"/>
    <property type="match status" value="1"/>
</dbReference>
<feature type="compositionally biased region" description="Low complexity" evidence="3">
    <location>
        <begin position="734"/>
        <end position="758"/>
    </location>
</feature>
<dbReference type="InterPro" id="IPR051095">
    <property type="entry name" value="Dros_DevTransReg"/>
</dbReference>
<protein>
    <submittedName>
        <fullName evidence="8">Broad-complex core protein isoforms 1/2/3/4/5</fullName>
    </submittedName>
</protein>
<dbReference type="PROSITE" id="PS00028">
    <property type="entry name" value="ZINC_FINGER_C2H2_1"/>
    <property type="match status" value="2"/>
</dbReference>
<keyword evidence="2" id="KW-0479">Metal-binding</keyword>
<dbReference type="Pfam" id="PF00096">
    <property type="entry name" value="zf-C2H2"/>
    <property type="match status" value="1"/>
</dbReference>
<dbReference type="Gene3D" id="3.30.710.10">
    <property type="entry name" value="Potassium Channel Kv1.1, Chain A"/>
    <property type="match status" value="1"/>
</dbReference>
<dbReference type="GO" id="GO:0008270">
    <property type="term" value="F:zinc ion binding"/>
    <property type="evidence" value="ECO:0007669"/>
    <property type="project" value="UniProtKB-KW"/>
</dbReference>
<dbReference type="InterPro" id="IPR000210">
    <property type="entry name" value="BTB/POZ_dom"/>
</dbReference>
<evidence type="ECO:0000256" key="1">
    <source>
        <dbReference type="ARBA" id="ARBA00023242"/>
    </source>
</evidence>
<name>A0A979FLY5_HYAAZ</name>
<dbReference type="GO" id="GO:0003006">
    <property type="term" value="P:developmental process involved in reproduction"/>
    <property type="evidence" value="ECO:0007669"/>
    <property type="project" value="UniProtKB-ARBA"/>
</dbReference>
<reference evidence="8" key="1">
    <citation type="submission" date="2025-08" db="UniProtKB">
        <authorList>
            <consortium name="RefSeq"/>
        </authorList>
    </citation>
    <scope>IDENTIFICATION</scope>
    <source>
        <tissue evidence="8">Whole organism</tissue>
    </source>
</reference>
<dbReference type="Gene3D" id="3.30.160.60">
    <property type="entry name" value="Classic Zinc Finger"/>
    <property type="match status" value="1"/>
</dbReference>
<dbReference type="GO" id="GO:0048513">
    <property type="term" value="P:animal organ development"/>
    <property type="evidence" value="ECO:0007669"/>
    <property type="project" value="UniProtKB-ARBA"/>
</dbReference>
<dbReference type="PROSITE" id="PS50157">
    <property type="entry name" value="ZINC_FINGER_C2H2_2"/>
    <property type="match status" value="1"/>
</dbReference>
<feature type="signal peptide" evidence="4">
    <location>
        <begin position="1"/>
        <end position="19"/>
    </location>
</feature>
<dbReference type="GO" id="GO:0048666">
    <property type="term" value="P:neuron development"/>
    <property type="evidence" value="ECO:0007669"/>
    <property type="project" value="UniProtKB-ARBA"/>
</dbReference>
<keyword evidence="4" id="KW-0732">Signal</keyword>
<dbReference type="SMART" id="SM00355">
    <property type="entry name" value="ZnF_C2H2"/>
    <property type="match status" value="2"/>
</dbReference>
<feature type="compositionally biased region" description="Pro residues" evidence="3">
    <location>
        <begin position="183"/>
        <end position="212"/>
    </location>
</feature>
<keyword evidence="7" id="KW-1185">Reference proteome</keyword>
<dbReference type="Pfam" id="PF00651">
    <property type="entry name" value="BTB"/>
    <property type="match status" value="1"/>
</dbReference>
<evidence type="ECO:0000313" key="8">
    <source>
        <dbReference type="RefSeq" id="XP_047737678.1"/>
    </source>
</evidence>
<evidence type="ECO:0000313" key="7">
    <source>
        <dbReference type="Proteomes" id="UP000694843"/>
    </source>
</evidence>
<dbReference type="RefSeq" id="XP_047737678.1">
    <property type="nucleotide sequence ID" value="XM_047881722.1"/>
</dbReference>
<dbReference type="GO" id="GO:0006357">
    <property type="term" value="P:regulation of transcription by RNA polymerase II"/>
    <property type="evidence" value="ECO:0007669"/>
    <property type="project" value="TreeGrafter"/>
</dbReference>
<dbReference type="PROSITE" id="PS50097">
    <property type="entry name" value="BTB"/>
    <property type="match status" value="1"/>
</dbReference>
<feature type="region of interest" description="Disordered" evidence="3">
    <location>
        <begin position="377"/>
        <end position="406"/>
    </location>
</feature>
<dbReference type="SUPFAM" id="SSF54695">
    <property type="entry name" value="POZ domain"/>
    <property type="match status" value="1"/>
</dbReference>
<feature type="region of interest" description="Disordered" evidence="3">
    <location>
        <begin position="682"/>
        <end position="701"/>
    </location>
</feature>
<dbReference type="SUPFAM" id="SSF57667">
    <property type="entry name" value="beta-beta-alpha zinc fingers"/>
    <property type="match status" value="1"/>
</dbReference>
<feature type="compositionally biased region" description="Polar residues" evidence="3">
    <location>
        <begin position="759"/>
        <end position="776"/>
    </location>
</feature>
<feature type="domain" description="BTB" evidence="5">
    <location>
        <begin position="51"/>
        <end position="125"/>
    </location>
</feature>
<feature type="domain" description="C2H2-type" evidence="6">
    <location>
        <begin position="484"/>
        <end position="508"/>
    </location>
</feature>
<keyword evidence="1" id="KW-0539">Nucleus</keyword>
<evidence type="ECO:0000259" key="6">
    <source>
        <dbReference type="PROSITE" id="PS50157"/>
    </source>
</evidence>
<dbReference type="PANTHER" id="PTHR23110">
    <property type="entry name" value="BTB DOMAIN TRANSCRIPTION FACTOR"/>
    <property type="match status" value="1"/>
</dbReference>
<feature type="compositionally biased region" description="Low complexity" evidence="3">
    <location>
        <begin position="243"/>
        <end position="260"/>
    </location>
</feature>
<accession>A0A979FLY5</accession>
<dbReference type="InterPro" id="IPR036236">
    <property type="entry name" value="Znf_C2H2_sf"/>
</dbReference>
<feature type="compositionally biased region" description="Low complexity" evidence="3">
    <location>
        <begin position="221"/>
        <end position="234"/>
    </location>
</feature>
<sequence length="776" mass="82402">MFLLSSWCCFSVWCSMGSGGGGDQHFCLRWDNFHSNIATSFEQLRDHEDFVDVTLACEGRTIKAHKVVLSACSPYFRSLLKHKSNKNELDMTGNLARVLHELDITGNLARVLHELDMTGLASSTSNENNANCFGSNVAVSLLGPQGAGGASAPLTHLIATAPHPPHSPHDQGSHPAARGVPRSPSPTRPLSSPSPLPPLPYIPPPSHHISPPPKKRRHQQLLVPPASPGSSSSVEPPPPPLPLSLSSSSSSQPPDSGPPLGTAKLECGAGVSSLLAGSTLAAALTAPRESPSVKEQLQASPLLLPASPLLLPPLIEVKQEIVDSPFEDTNSNSSSAASEQQAVNLSVECTGGAMSGSTGGGMPGSIGGSILRQRIQGYQGSPDAPPPPSFSHRCDDDGGSADMVDKKDLTSPSAVAIMRRQHMLGLAAAAAAAGAYTRSGGTTTTTSSGSSSDPSSRAPPDASGPLSPGGATAGRHRWRCMQPRLCPFCWKTFSNSFNLKQHVVNVHTVGQGLQCHLCHKTVKNKWYLRKHHVTAHGAPLKRGKHVSGCSSFEGHLPHGAPDGQRHRHEDYERLHRQDSYPPHDSERQVLEAGERISHMEDSMDYSDRPVSNSSDYNDDFAAEYCGDDQQRCQPAACDSYDPGNSGGCSAKEKRRYADDSQRCSSAHDTNASRFVYDDDGRNLNNSIGNHQSFQSGDGHQVSYSSSEGSCVYTVDGASKRSFTNDAHFLERGGPSDSFSPQTTSPTSASPAPVTSNATFSSLDTDTSSPQVRHQLV</sequence>
<evidence type="ECO:0000259" key="5">
    <source>
        <dbReference type="PROSITE" id="PS50097"/>
    </source>
</evidence>
<keyword evidence="2" id="KW-0863">Zinc-finger</keyword>
<feature type="region of interest" description="Disordered" evidence="3">
    <location>
        <begin position="438"/>
        <end position="474"/>
    </location>
</feature>
<feature type="compositionally biased region" description="Low complexity" evidence="3">
    <location>
        <begin position="438"/>
        <end position="465"/>
    </location>
</feature>
<proteinExistence type="predicted"/>
<dbReference type="GO" id="GO:0005634">
    <property type="term" value="C:nucleus"/>
    <property type="evidence" value="ECO:0007669"/>
    <property type="project" value="TreeGrafter"/>
</dbReference>
<evidence type="ECO:0000256" key="3">
    <source>
        <dbReference type="SAM" id="MobiDB-lite"/>
    </source>
</evidence>
<keyword evidence="2" id="KW-0862">Zinc</keyword>